<dbReference type="AlphaFoldDB" id="A0A2C9XR21"/>
<organism evidence="8 9">
    <name type="scientific">Candidatus Enterococcus wittei</name>
    <dbReference type="NCBI Taxonomy" id="1987383"/>
    <lineage>
        <taxon>Bacteria</taxon>
        <taxon>Bacillati</taxon>
        <taxon>Bacillota</taxon>
        <taxon>Bacilli</taxon>
        <taxon>Lactobacillales</taxon>
        <taxon>Enterococcaceae</taxon>
        <taxon>Enterococcus</taxon>
    </lineage>
</organism>
<sequence>MKIVKIKQFQMKLPLVSAFKTSYGERTEKLFDLFLLEDEKGYQGVGELVSFEQADYIEETLRMSRQILIDELIPCLFRMEFSHPQEIWQAFQPIQGNFMAKSALETAVWDLYARREKISLQNLFSATKESVSVGVSMGIQPDATSLLQTAQSYVDQGYERIKLKIAPGNDLGPLRELRAHFPDLQLMADANSAYTLADWQVFKEMDQLKLSMIEQPFHPRDYVDHGELQKRLKTPICLDENIRSLEDVKTAHALKSCQAINLKIPRVGGITEARRIMDFCQQNQLLVWLGGMFESGVGRALNLHLASQSLFTFPGDLSAYDRYFYDDVVDPKAVLENGKLKVPKKHYGIGVTLEEEKIKKYCYKELIYKPKEK</sequence>
<evidence type="ECO:0000256" key="6">
    <source>
        <dbReference type="NCBIfam" id="TIGR01928"/>
    </source>
</evidence>
<evidence type="ECO:0000256" key="5">
    <source>
        <dbReference type="ARBA" id="ARBA00029491"/>
    </source>
</evidence>
<dbReference type="SUPFAM" id="SSF54826">
    <property type="entry name" value="Enolase N-terminal domain-like"/>
    <property type="match status" value="1"/>
</dbReference>
<comment type="cofactor">
    <cofactor evidence="1">
        <name>a divalent metal cation</name>
        <dbReference type="ChEBI" id="CHEBI:60240"/>
    </cofactor>
</comment>
<dbReference type="InterPro" id="IPR029065">
    <property type="entry name" value="Enolase_C-like"/>
</dbReference>
<dbReference type="InterPro" id="IPR013342">
    <property type="entry name" value="Mandelate_racemase_C"/>
</dbReference>
<gene>
    <name evidence="8" type="ORF">A5844_000080</name>
</gene>
<dbReference type="NCBIfam" id="TIGR01928">
    <property type="entry name" value="menC_lowGC_arch"/>
    <property type="match status" value="1"/>
</dbReference>
<evidence type="ECO:0000256" key="4">
    <source>
        <dbReference type="ARBA" id="ARBA00023239"/>
    </source>
</evidence>
<protein>
    <recommendedName>
        <fullName evidence="5 6">o-succinylbenzoate synthase</fullName>
        <ecNumber evidence="5 6">4.2.1.113</ecNumber>
    </recommendedName>
</protein>
<keyword evidence="9" id="KW-1185">Reference proteome</keyword>
<feature type="domain" description="Mandelate racemase/muconate lactonizing enzyme C-terminal" evidence="7">
    <location>
        <begin position="143"/>
        <end position="235"/>
    </location>
</feature>
<evidence type="ECO:0000313" key="9">
    <source>
        <dbReference type="Proteomes" id="UP000194933"/>
    </source>
</evidence>
<dbReference type="STRING" id="1987383.A5844_000080"/>
<dbReference type="GO" id="GO:0016854">
    <property type="term" value="F:racemase and epimerase activity"/>
    <property type="evidence" value="ECO:0007669"/>
    <property type="project" value="UniProtKB-ARBA"/>
</dbReference>
<proteinExistence type="predicted"/>
<keyword evidence="3" id="KW-0460">Magnesium</keyword>
<keyword evidence="4" id="KW-0456">Lyase</keyword>
<evidence type="ECO:0000256" key="1">
    <source>
        <dbReference type="ARBA" id="ARBA00001968"/>
    </source>
</evidence>
<name>A0A2C9XR21_9ENTE</name>
<dbReference type="SFLD" id="SFLDF00009">
    <property type="entry name" value="o-succinylbenzoate_synthase"/>
    <property type="match status" value="1"/>
</dbReference>
<dbReference type="UniPathway" id="UPA01057">
    <property type="reaction ID" value="UER00165"/>
</dbReference>
<dbReference type="RefSeq" id="WP_086283101.1">
    <property type="nucleotide sequence ID" value="NZ_NGMO01000001.1"/>
</dbReference>
<dbReference type="UniPathway" id="UPA00079"/>
<dbReference type="EC" id="4.2.1.113" evidence="5 6"/>
<dbReference type="SFLD" id="SFLDG00180">
    <property type="entry name" value="muconate_cycloisomerase"/>
    <property type="match status" value="1"/>
</dbReference>
<dbReference type="GO" id="GO:0046872">
    <property type="term" value="F:metal ion binding"/>
    <property type="evidence" value="ECO:0007669"/>
    <property type="project" value="UniProtKB-KW"/>
</dbReference>
<dbReference type="Gene3D" id="3.20.20.120">
    <property type="entry name" value="Enolase-like C-terminal domain"/>
    <property type="match status" value="1"/>
</dbReference>
<reference evidence="8 9" key="1">
    <citation type="submission" date="2017-05" db="EMBL/GenBank/DDBJ databases">
        <title>The Genome Sequence of Enterococcus sp. 10A9_DIV0425.</title>
        <authorList>
            <consortium name="The Broad Institute Genomics Platform"/>
            <consortium name="The Broad Institute Genomic Center for Infectious Diseases"/>
            <person name="Earl A."/>
            <person name="Manson A."/>
            <person name="Schwartman J."/>
            <person name="Gilmore M."/>
            <person name="Abouelleil A."/>
            <person name="Cao P."/>
            <person name="Chapman S."/>
            <person name="Cusick C."/>
            <person name="Shea T."/>
            <person name="Young S."/>
            <person name="Neafsey D."/>
            <person name="Nusbaum C."/>
            <person name="Birren B."/>
        </authorList>
    </citation>
    <scope>NUCLEOTIDE SEQUENCE [LARGE SCALE GENOMIC DNA]</scope>
    <source>
        <strain evidence="8 9">10A9_DIV0425</strain>
    </source>
</reference>
<dbReference type="Proteomes" id="UP000194933">
    <property type="component" value="Unassembled WGS sequence"/>
</dbReference>
<dbReference type="InterPro" id="IPR010197">
    <property type="entry name" value="OSBS/NAAAR"/>
</dbReference>
<dbReference type="InterPro" id="IPR036849">
    <property type="entry name" value="Enolase-like_C_sf"/>
</dbReference>
<dbReference type="EMBL" id="NGMO01000001">
    <property type="protein sequence ID" value="OTP11866.1"/>
    <property type="molecule type" value="Genomic_DNA"/>
</dbReference>
<evidence type="ECO:0000256" key="2">
    <source>
        <dbReference type="ARBA" id="ARBA00022723"/>
    </source>
</evidence>
<dbReference type="InterPro" id="IPR013341">
    <property type="entry name" value="Mandelate_racemase_N_dom"/>
</dbReference>
<dbReference type="InterPro" id="IPR029017">
    <property type="entry name" value="Enolase-like_N"/>
</dbReference>
<dbReference type="GO" id="GO:0043748">
    <property type="term" value="F:O-succinylbenzoate synthase activity"/>
    <property type="evidence" value="ECO:0007669"/>
    <property type="project" value="UniProtKB-EC"/>
</dbReference>
<dbReference type="GO" id="GO:0009234">
    <property type="term" value="P:menaquinone biosynthetic process"/>
    <property type="evidence" value="ECO:0007669"/>
    <property type="project" value="UniProtKB-UniRule"/>
</dbReference>
<dbReference type="PANTHER" id="PTHR48073">
    <property type="entry name" value="O-SUCCINYLBENZOATE SYNTHASE-RELATED"/>
    <property type="match status" value="1"/>
</dbReference>
<dbReference type="Gene3D" id="3.30.390.10">
    <property type="entry name" value="Enolase-like, N-terminal domain"/>
    <property type="match status" value="1"/>
</dbReference>
<dbReference type="CDD" id="cd03317">
    <property type="entry name" value="NAAAR"/>
    <property type="match status" value="1"/>
</dbReference>
<dbReference type="SUPFAM" id="SSF51604">
    <property type="entry name" value="Enolase C-terminal domain-like"/>
    <property type="match status" value="1"/>
</dbReference>
<evidence type="ECO:0000259" key="7">
    <source>
        <dbReference type="SMART" id="SM00922"/>
    </source>
</evidence>
<keyword evidence="2" id="KW-0479">Metal-binding</keyword>
<evidence type="ECO:0000256" key="3">
    <source>
        <dbReference type="ARBA" id="ARBA00022842"/>
    </source>
</evidence>
<dbReference type="SFLD" id="SFLDS00001">
    <property type="entry name" value="Enolase"/>
    <property type="match status" value="1"/>
</dbReference>
<dbReference type="Pfam" id="PF02746">
    <property type="entry name" value="MR_MLE_N"/>
    <property type="match status" value="1"/>
</dbReference>
<accession>A0A2C9XR21</accession>
<comment type="caution">
    <text evidence="8">The sequence shown here is derived from an EMBL/GenBank/DDBJ whole genome shotgun (WGS) entry which is preliminary data.</text>
</comment>
<dbReference type="PANTHER" id="PTHR48073:SF5">
    <property type="entry name" value="O-SUCCINYLBENZOATE SYNTHASE"/>
    <property type="match status" value="1"/>
</dbReference>
<evidence type="ECO:0000313" key="8">
    <source>
        <dbReference type="EMBL" id="OTP11866.1"/>
    </source>
</evidence>
<dbReference type="SMART" id="SM00922">
    <property type="entry name" value="MR_MLE"/>
    <property type="match status" value="1"/>
</dbReference>
<dbReference type="Pfam" id="PF13378">
    <property type="entry name" value="MR_MLE_C"/>
    <property type="match status" value="1"/>
</dbReference>